<keyword evidence="2" id="KW-1185">Reference proteome</keyword>
<name>A0A875RVU5_EENNA</name>
<evidence type="ECO:0000313" key="2">
    <source>
        <dbReference type="Proteomes" id="UP000662931"/>
    </source>
</evidence>
<gene>
    <name evidence="1" type="ORF">FOA43_000047</name>
</gene>
<dbReference type="Gene3D" id="2.60.270.60">
    <property type="match status" value="1"/>
</dbReference>
<organism evidence="1 2">
    <name type="scientific">Eeniella nana</name>
    <name type="common">Yeast</name>
    <name type="synonym">Brettanomyces nanus</name>
    <dbReference type="NCBI Taxonomy" id="13502"/>
    <lineage>
        <taxon>Eukaryota</taxon>
        <taxon>Fungi</taxon>
        <taxon>Dikarya</taxon>
        <taxon>Ascomycota</taxon>
        <taxon>Saccharomycotina</taxon>
        <taxon>Pichiomycetes</taxon>
        <taxon>Pichiales</taxon>
        <taxon>Pichiaceae</taxon>
        <taxon>Brettanomyces</taxon>
    </lineage>
</organism>
<dbReference type="GeneID" id="62193448"/>
<sequence>MTLQITSLLEDRTSISHDITCLAAATTLVPSVQYSCKDEQIDLNADDLSKSDNFTIIDISDNLSVDKTTCLSNSWQVTHVGIENWKFEDAGAETSKVDTLKLVVLHGTQSELSMEPNSEVDDVVPRNDLKYTAQLATLFTERNKQLNEMIDLN</sequence>
<dbReference type="EMBL" id="CP064812">
    <property type="protein sequence ID" value="QPG72746.1"/>
    <property type="molecule type" value="Genomic_DNA"/>
</dbReference>
<dbReference type="Proteomes" id="UP000662931">
    <property type="component" value="Chromosome 1"/>
</dbReference>
<accession>A0A875RVU5</accession>
<reference evidence="1" key="1">
    <citation type="submission" date="2020-10" db="EMBL/GenBank/DDBJ databases">
        <authorList>
            <person name="Roach M.J.R."/>
        </authorList>
    </citation>
    <scope>NUCLEOTIDE SEQUENCE</scope>
    <source>
        <strain evidence="1">CBS 1945</strain>
    </source>
</reference>
<dbReference type="KEGG" id="bnn:FOA43_000047"/>
<dbReference type="OrthoDB" id="3993554at2759"/>
<evidence type="ECO:0000313" key="1">
    <source>
        <dbReference type="EMBL" id="QPG72746.1"/>
    </source>
</evidence>
<dbReference type="RefSeq" id="XP_038776311.1">
    <property type="nucleotide sequence ID" value="XM_038920383.1"/>
</dbReference>
<proteinExistence type="predicted"/>
<dbReference type="AlphaFoldDB" id="A0A875RVU5"/>
<protein>
    <submittedName>
        <fullName evidence="1">Uncharacterized protein</fullName>
    </submittedName>
</protein>